<evidence type="ECO:0000256" key="7">
    <source>
        <dbReference type="ARBA" id="ARBA00023136"/>
    </source>
</evidence>
<dbReference type="OrthoDB" id="9786439at2"/>
<keyword evidence="7 8" id="KW-0472">Membrane</keyword>
<evidence type="ECO:0000256" key="4">
    <source>
        <dbReference type="ARBA" id="ARBA00022475"/>
    </source>
</evidence>
<comment type="similarity">
    <text evidence="2">Belongs to the auxin efflux carrier (TC 2.A.69) family.</text>
</comment>
<dbReference type="InterPro" id="IPR004776">
    <property type="entry name" value="Mem_transp_PIN-like"/>
</dbReference>
<accession>A0A023WNH7</accession>
<evidence type="ECO:0000256" key="2">
    <source>
        <dbReference type="ARBA" id="ARBA00010145"/>
    </source>
</evidence>
<dbReference type="InterPro" id="IPR038770">
    <property type="entry name" value="Na+/solute_symporter_sf"/>
</dbReference>
<feature type="transmembrane region" description="Helical" evidence="8">
    <location>
        <begin position="287"/>
        <end position="312"/>
    </location>
</feature>
<evidence type="ECO:0000256" key="6">
    <source>
        <dbReference type="ARBA" id="ARBA00022989"/>
    </source>
</evidence>
<dbReference type="PATRIC" id="fig|316.97.peg.918"/>
<evidence type="ECO:0000256" key="1">
    <source>
        <dbReference type="ARBA" id="ARBA00004651"/>
    </source>
</evidence>
<keyword evidence="4" id="KW-1003">Cell membrane</keyword>
<dbReference type="GO" id="GO:0005886">
    <property type="term" value="C:plasma membrane"/>
    <property type="evidence" value="ECO:0007669"/>
    <property type="project" value="UniProtKB-SubCell"/>
</dbReference>
<dbReference type="KEGG" id="pstu:UIB01_04500"/>
<proteinExistence type="inferred from homology"/>
<feature type="transmembrane region" description="Helical" evidence="8">
    <location>
        <begin position="69"/>
        <end position="90"/>
    </location>
</feature>
<feature type="transmembrane region" description="Helical" evidence="8">
    <location>
        <begin position="198"/>
        <end position="220"/>
    </location>
</feature>
<dbReference type="PANTHER" id="PTHR36838:SF4">
    <property type="entry name" value="AUXIN EFFLUX CARRIER FAMILY PROTEIN"/>
    <property type="match status" value="1"/>
</dbReference>
<feature type="transmembrane region" description="Helical" evidence="8">
    <location>
        <begin position="33"/>
        <end position="57"/>
    </location>
</feature>
<evidence type="ECO:0000256" key="5">
    <source>
        <dbReference type="ARBA" id="ARBA00022692"/>
    </source>
</evidence>
<dbReference type="AlphaFoldDB" id="A0A023WNH7"/>
<name>A0A023WNH7_STUST</name>
<feature type="transmembrane region" description="Helical" evidence="8">
    <location>
        <begin position="171"/>
        <end position="192"/>
    </location>
</feature>
<reference evidence="9 10" key="1">
    <citation type="submission" date="2014-03" db="EMBL/GenBank/DDBJ databases">
        <title>Complete genome sequence of Pseudomonas stutzeri 19SMN4.</title>
        <authorList>
            <person name="Brunet-Galmes I."/>
            <person name="Nogales B."/>
            <person name="Busquets A."/>
            <person name="Pena A."/>
            <person name="Gomila M."/>
            <person name="Garcia-Valdes E."/>
            <person name="Lalucat J."/>
            <person name="Bennasar A."/>
            <person name="Bosch R."/>
        </authorList>
    </citation>
    <scope>NUCLEOTIDE SEQUENCE [LARGE SCALE GENOMIC DNA]</scope>
    <source>
        <strain evidence="9 10">19SMN4</strain>
    </source>
</reference>
<keyword evidence="5 8" id="KW-0812">Transmembrane</keyword>
<evidence type="ECO:0000313" key="10">
    <source>
        <dbReference type="Proteomes" id="UP000025238"/>
    </source>
</evidence>
<evidence type="ECO:0000313" key="9">
    <source>
        <dbReference type="EMBL" id="AHY41767.1"/>
    </source>
</evidence>
<gene>
    <name evidence="9" type="ORF">UIB01_04500</name>
</gene>
<protein>
    <submittedName>
        <fullName evidence="9">Malate transporter</fullName>
    </submittedName>
</protein>
<sequence length="313" mass="33331">MLPLVLQTLSVTAPVFAMLFLGVTLMRLRWIDSAFVHTASSLVFKGTMPTLLFISIIKADLNAALQPALLLYFILATVATFALAWVWALWRCPAPDRGVYVQGAFRGNNGIVGLALASSLYGDYGLSLGGVLAGVVILVYNSLSAMVLAIYSPDGQVGPKDILLSILRNPLIIGVVAAVPFAYWQVVLPGWLMTSGQYFAQMTLPLALICIGATLSLDALRKSSGSALSSSLMKMVWLPALATLGAWACGFRDAELGILFLYFASPTAAASFVMARAVNSNHQLAATIIVITTLMAALSINVGLFLLGWLGWI</sequence>
<dbReference type="GO" id="GO:0055085">
    <property type="term" value="P:transmembrane transport"/>
    <property type="evidence" value="ECO:0007669"/>
    <property type="project" value="InterPro"/>
</dbReference>
<organism evidence="9 10">
    <name type="scientific">Stutzerimonas stutzeri</name>
    <name type="common">Pseudomonas stutzeri</name>
    <dbReference type="NCBI Taxonomy" id="316"/>
    <lineage>
        <taxon>Bacteria</taxon>
        <taxon>Pseudomonadati</taxon>
        <taxon>Pseudomonadota</taxon>
        <taxon>Gammaproteobacteria</taxon>
        <taxon>Pseudomonadales</taxon>
        <taxon>Pseudomonadaceae</taxon>
        <taxon>Stutzerimonas</taxon>
    </lineage>
</organism>
<keyword evidence="6 8" id="KW-1133">Transmembrane helix</keyword>
<dbReference type="Proteomes" id="UP000025238">
    <property type="component" value="Chromosome"/>
</dbReference>
<comment type="subcellular location">
    <subcellularLocation>
        <location evidence="1">Cell membrane</location>
        <topology evidence="1">Multi-pass membrane protein</topology>
    </subcellularLocation>
</comment>
<dbReference type="EMBL" id="CP007509">
    <property type="protein sequence ID" value="AHY41767.1"/>
    <property type="molecule type" value="Genomic_DNA"/>
</dbReference>
<dbReference type="Gene3D" id="1.20.1530.20">
    <property type="match status" value="1"/>
</dbReference>
<feature type="transmembrane region" description="Helical" evidence="8">
    <location>
        <begin position="256"/>
        <end position="275"/>
    </location>
</feature>
<evidence type="ECO:0000256" key="8">
    <source>
        <dbReference type="SAM" id="Phobius"/>
    </source>
</evidence>
<keyword evidence="3" id="KW-0813">Transport</keyword>
<evidence type="ECO:0000256" key="3">
    <source>
        <dbReference type="ARBA" id="ARBA00022448"/>
    </source>
</evidence>
<feature type="transmembrane region" description="Helical" evidence="8">
    <location>
        <begin position="232"/>
        <end position="250"/>
    </location>
</feature>
<feature type="transmembrane region" description="Helical" evidence="8">
    <location>
        <begin position="124"/>
        <end position="151"/>
    </location>
</feature>
<dbReference type="Pfam" id="PF03547">
    <property type="entry name" value="Mem_trans"/>
    <property type="match status" value="1"/>
</dbReference>
<dbReference type="PANTHER" id="PTHR36838">
    <property type="entry name" value="AUXIN EFFLUX CARRIER FAMILY PROTEIN"/>
    <property type="match status" value="1"/>
</dbReference>